<gene>
    <name evidence="1" type="ORF">GCM10011579_071490</name>
</gene>
<protein>
    <submittedName>
        <fullName evidence="1">Uncharacterized protein</fullName>
    </submittedName>
</protein>
<comment type="caution">
    <text evidence="1">The sequence shown here is derived from an EMBL/GenBank/DDBJ whole genome shotgun (WGS) entry which is preliminary data.</text>
</comment>
<dbReference type="AlphaFoldDB" id="A0A917YCJ8"/>
<reference evidence="1 2" key="1">
    <citation type="journal article" date="2014" name="Int. J. Syst. Evol. Microbiol.">
        <title>Complete genome sequence of Corynebacterium casei LMG S-19264T (=DSM 44701T), isolated from a smear-ripened cheese.</title>
        <authorList>
            <consortium name="US DOE Joint Genome Institute (JGI-PGF)"/>
            <person name="Walter F."/>
            <person name="Albersmeier A."/>
            <person name="Kalinowski J."/>
            <person name="Ruckert C."/>
        </authorList>
    </citation>
    <scope>NUCLEOTIDE SEQUENCE [LARGE SCALE GENOMIC DNA]</scope>
    <source>
        <strain evidence="1 2">CGMCC 4.7111</strain>
    </source>
</reference>
<name>A0A917YCJ8_9ACTN</name>
<dbReference type="EMBL" id="BMMM01000016">
    <property type="protein sequence ID" value="GGN83091.1"/>
    <property type="molecule type" value="Genomic_DNA"/>
</dbReference>
<organism evidence="1 2">
    <name type="scientific">Streptomyces albiflavescens</name>
    <dbReference type="NCBI Taxonomy" id="1623582"/>
    <lineage>
        <taxon>Bacteria</taxon>
        <taxon>Bacillati</taxon>
        <taxon>Actinomycetota</taxon>
        <taxon>Actinomycetes</taxon>
        <taxon>Kitasatosporales</taxon>
        <taxon>Streptomycetaceae</taxon>
        <taxon>Streptomyces</taxon>
    </lineage>
</organism>
<keyword evidence="2" id="KW-1185">Reference proteome</keyword>
<evidence type="ECO:0000313" key="2">
    <source>
        <dbReference type="Proteomes" id="UP000600365"/>
    </source>
</evidence>
<sequence>MTPSDWARGIADLHRTATADGTFHYTFFKALAVNPSAVG</sequence>
<evidence type="ECO:0000313" key="1">
    <source>
        <dbReference type="EMBL" id="GGN83091.1"/>
    </source>
</evidence>
<dbReference type="Proteomes" id="UP000600365">
    <property type="component" value="Unassembled WGS sequence"/>
</dbReference>
<accession>A0A917YCJ8</accession>
<dbReference type="Gene3D" id="6.10.140.1580">
    <property type="match status" value="1"/>
</dbReference>
<proteinExistence type="predicted"/>